<organism evidence="1 2">
    <name type="scientific">Rhodococcus hoagii</name>
    <name type="common">Corynebacterium equii</name>
    <dbReference type="NCBI Taxonomy" id="43767"/>
    <lineage>
        <taxon>Bacteria</taxon>
        <taxon>Bacillati</taxon>
        <taxon>Actinomycetota</taxon>
        <taxon>Actinomycetes</taxon>
        <taxon>Mycobacteriales</taxon>
        <taxon>Nocardiaceae</taxon>
        <taxon>Prescottella</taxon>
    </lineage>
</organism>
<protein>
    <submittedName>
        <fullName evidence="1">Uncharacterized protein</fullName>
    </submittedName>
</protein>
<proteinExistence type="predicted"/>
<reference evidence="1" key="1">
    <citation type="submission" date="2019-11" db="EMBL/GenBank/DDBJ databases">
        <title>Spread of Macrolides and rifampicin resistant Rhodococcus equi in clinical isolates in the USA.</title>
        <authorList>
            <person name="Alvarez-Narvaez S."/>
            <person name="Huber L."/>
            <person name="Cohen N.D."/>
            <person name="Slovis N."/>
            <person name="Greiter M."/>
            <person name="Giguere S."/>
            <person name="Hart K."/>
        </authorList>
    </citation>
    <scope>NUCLEOTIDE SEQUENCE</scope>
    <source>
        <strain evidence="1">Lh_17</strain>
    </source>
</reference>
<evidence type="ECO:0000313" key="2">
    <source>
        <dbReference type="Proteomes" id="UP000808906"/>
    </source>
</evidence>
<dbReference type="Proteomes" id="UP000808906">
    <property type="component" value="Unassembled WGS sequence"/>
</dbReference>
<dbReference type="AlphaFoldDB" id="A0A9Q2S586"/>
<comment type="caution">
    <text evidence="1">The sequence shown here is derived from an EMBL/GenBank/DDBJ whole genome shotgun (WGS) entry which is preliminary data.</text>
</comment>
<dbReference type="EMBL" id="WUXR01000008">
    <property type="protein sequence ID" value="MBM4566879.1"/>
    <property type="molecule type" value="Genomic_DNA"/>
</dbReference>
<name>A0A9Q2S586_RHOHA</name>
<gene>
    <name evidence="1" type="ORF">GS441_15955</name>
</gene>
<accession>A0A9Q2S586</accession>
<evidence type="ECO:0000313" key="1">
    <source>
        <dbReference type="EMBL" id="MBM4566879.1"/>
    </source>
</evidence>
<sequence>MGSLEGVLGAILGNEGLGSLMADGLLPAFLGSAQTSITEALAALGELVNIGFGSIDSFSAARRRSTPSVHDRAP</sequence>